<feature type="binding site" evidence="6">
    <location>
        <begin position="42"/>
        <end position="44"/>
    </location>
    <ligand>
        <name>S-adenosyl-L-methionine</name>
        <dbReference type="ChEBI" id="CHEBI:59789"/>
    </ligand>
</feature>
<dbReference type="SUPFAM" id="SSF53335">
    <property type="entry name" value="S-adenosyl-L-methionine-dependent methyltransferases"/>
    <property type="match status" value="1"/>
</dbReference>
<dbReference type="HAMAP" id="MF_01007">
    <property type="entry name" value="16SrRNA_methyltr_H"/>
    <property type="match status" value="1"/>
</dbReference>
<keyword evidence="2 6" id="KW-0698">rRNA processing</keyword>
<dbReference type="SUPFAM" id="SSF81799">
    <property type="entry name" value="Putative methyltransferase TM0872, insert domain"/>
    <property type="match status" value="1"/>
</dbReference>
<dbReference type="STRING" id="80876.SAMN05421779_103471"/>
<feature type="binding site" evidence="6">
    <location>
        <position position="116"/>
    </location>
    <ligand>
        <name>S-adenosyl-L-methionine</name>
        <dbReference type="ChEBI" id="CHEBI:59789"/>
    </ligand>
</feature>
<keyword evidence="4 6" id="KW-0808">Transferase</keyword>
<dbReference type="Pfam" id="PF01795">
    <property type="entry name" value="Methyltransf_5"/>
    <property type="match status" value="1"/>
</dbReference>
<feature type="binding site" evidence="6">
    <location>
        <position position="88"/>
    </location>
    <ligand>
        <name>S-adenosyl-L-methionine</name>
        <dbReference type="ChEBI" id="CHEBI:59789"/>
    </ligand>
</feature>
<proteinExistence type="inferred from homology"/>
<dbReference type="Gene3D" id="1.10.150.170">
    <property type="entry name" value="Putative methyltransferase TM0872, insert domain"/>
    <property type="match status" value="1"/>
</dbReference>
<dbReference type="GO" id="GO:0070475">
    <property type="term" value="P:rRNA base methylation"/>
    <property type="evidence" value="ECO:0007669"/>
    <property type="project" value="UniProtKB-UniRule"/>
</dbReference>
<evidence type="ECO:0000256" key="3">
    <source>
        <dbReference type="ARBA" id="ARBA00022603"/>
    </source>
</evidence>
<dbReference type="PANTHER" id="PTHR11265">
    <property type="entry name" value="S-ADENOSYL-METHYLTRANSFERASE MRAW"/>
    <property type="match status" value="1"/>
</dbReference>
<dbReference type="AlphaFoldDB" id="A0A1N7LPW1"/>
<dbReference type="InterPro" id="IPR029063">
    <property type="entry name" value="SAM-dependent_MTases_sf"/>
</dbReference>
<dbReference type="RefSeq" id="WP_076400176.1">
    <property type="nucleotide sequence ID" value="NZ_FTOA01000003.1"/>
</dbReference>
<comment type="similarity">
    <text evidence="1 6">Belongs to the methyltransferase superfamily. RsmH family.</text>
</comment>
<feature type="binding site" evidence="6">
    <location>
        <position position="61"/>
    </location>
    <ligand>
        <name>S-adenosyl-L-methionine</name>
        <dbReference type="ChEBI" id="CHEBI:59789"/>
    </ligand>
</feature>
<dbReference type="OrthoDB" id="9806637at2"/>
<comment type="function">
    <text evidence="6">Specifically methylates the N4 position of cytidine in position 1402 (C1402) of 16S rRNA.</text>
</comment>
<gene>
    <name evidence="6" type="primary">rsmH</name>
    <name evidence="8" type="ORF">SAMN05421779_103471</name>
</gene>
<feature type="binding site" evidence="6">
    <location>
        <position position="109"/>
    </location>
    <ligand>
        <name>S-adenosyl-L-methionine</name>
        <dbReference type="ChEBI" id="CHEBI:59789"/>
    </ligand>
</feature>
<protein>
    <recommendedName>
        <fullName evidence="6">Ribosomal RNA small subunit methyltransferase H</fullName>
        <ecNumber evidence="6">2.1.1.199</ecNumber>
    </recommendedName>
    <alternativeName>
        <fullName evidence="6">16S rRNA m(4)C1402 methyltransferase</fullName>
    </alternativeName>
    <alternativeName>
        <fullName evidence="6">rRNA (cytosine-N(4)-)-methyltransferase RsmH</fullName>
    </alternativeName>
</protein>
<dbReference type="InterPro" id="IPR002903">
    <property type="entry name" value="RsmH"/>
</dbReference>
<dbReference type="EC" id="2.1.1.199" evidence="6"/>
<evidence type="ECO:0000313" key="9">
    <source>
        <dbReference type="Proteomes" id="UP000185678"/>
    </source>
</evidence>
<organism evidence="8 9">
    <name type="scientific">Insolitispirillum peregrinum</name>
    <dbReference type="NCBI Taxonomy" id="80876"/>
    <lineage>
        <taxon>Bacteria</taxon>
        <taxon>Pseudomonadati</taxon>
        <taxon>Pseudomonadota</taxon>
        <taxon>Alphaproteobacteria</taxon>
        <taxon>Rhodospirillales</taxon>
        <taxon>Novispirillaceae</taxon>
        <taxon>Insolitispirillum</taxon>
    </lineage>
</organism>
<evidence type="ECO:0000256" key="4">
    <source>
        <dbReference type="ARBA" id="ARBA00022679"/>
    </source>
</evidence>
<name>A0A1N7LPW1_9PROT</name>
<evidence type="ECO:0000256" key="1">
    <source>
        <dbReference type="ARBA" id="ARBA00010396"/>
    </source>
</evidence>
<feature type="region of interest" description="Disordered" evidence="7">
    <location>
        <begin position="296"/>
        <end position="329"/>
    </location>
</feature>
<dbReference type="GO" id="GO:0071424">
    <property type="term" value="F:rRNA (cytosine-N4-)-methyltransferase activity"/>
    <property type="evidence" value="ECO:0007669"/>
    <property type="project" value="UniProtKB-UniRule"/>
</dbReference>
<evidence type="ECO:0000256" key="5">
    <source>
        <dbReference type="ARBA" id="ARBA00022691"/>
    </source>
</evidence>
<keyword evidence="3 6" id="KW-0489">Methyltransferase</keyword>
<comment type="catalytic activity">
    <reaction evidence="6">
        <text>cytidine(1402) in 16S rRNA + S-adenosyl-L-methionine = N(4)-methylcytidine(1402) in 16S rRNA + S-adenosyl-L-homocysteine + H(+)</text>
        <dbReference type="Rhea" id="RHEA:42928"/>
        <dbReference type="Rhea" id="RHEA-COMP:10286"/>
        <dbReference type="Rhea" id="RHEA-COMP:10287"/>
        <dbReference type="ChEBI" id="CHEBI:15378"/>
        <dbReference type="ChEBI" id="CHEBI:57856"/>
        <dbReference type="ChEBI" id="CHEBI:59789"/>
        <dbReference type="ChEBI" id="CHEBI:74506"/>
        <dbReference type="ChEBI" id="CHEBI:82748"/>
        <dbReference type="EC" id="2.1.1.199"/>
    </reaction>
</comment>
<dbReference type="NCBIfam" id="TIGR00006">
    <property type="entry name" value="16S rRNA (cytosine(1402)-N(4))-methyltransferase RsmH"/>
    <property type="match status" value="1"/>
</dbReference>
<evidence type="ECO:0000256" key="2">
    <source>
        <dbReference type="ARBA" id="ARBA00022552"/>
    </source>
</evidence>
<evidence type="ECO:0000256" key="7">
    <source>
        <dbReference type="SAM" id="MobiDB-lite"/>
    </source>
</evidence>
<sequence>MTHQPSYSHIPVMLTESVAALIPPSAPDGDGLVIVDGTFGGGGYTRALLQAMPKVQIIGIDRDPQAIPRAEAVKADFPDRFRFIAGRFGDLDRLLAEHDVPFVDGVVLDVGVSSFQIDQADRGFSFMRQGPLDMRMELAGRSAADVVNETEETELANIIYQYGDERQSRRIARAICADRQSVGPFTTTADLANLIRRVVRKSPKDLIDPATRTFQALRIYVNDEIGELQRCLEAAERVLRPGGRLVVVSFHSLEDREVKAFLKDRADDRSGGSRLLPGEVAGPAPTFALLTRKAVAASTDEARHNPRARSAKLRAAERLETPPRDGKEA</sequence>
<dbReference type="InterPro" id="IPR023397">
    <property type="entry name" value="SAM-dep_MeTrfase_MraW_recog"/>
</dbReference>
<dbReference type="EMBL" id="FTOA01000003">
    <property type="protein sequence ID" value="SIS75731.1"/>
    <property type="molecule type" value="Genomic_DNA"/>
</dbReference>
<comment type="subcellular location">
    <subcellularLocation>
        <location evidence="6">Cytoplasm</location>
    </subcellularLocation>
</comment>
<dbReference type="PANTHER" id="PTHR11265:SF0">
    <property type="entry name" value="12S RRNA N4-METHYLCYTIDINE METHYLTRANSFERASE"/>
    <property type="match status" value="1"/>
</dbReference>
<evidence type="ECO:0000313" key="8">
    <source>
        <dbReference type="EMBL" id="SIS75731.1"/>
    </source>
</evidence>
<dbReference type="PIRSF" id="PIRSF004486">
    <property type="entry name" value="MraW"/>
    <property type="match status" value="1"/>
</dbReference>
<keyword evidence="6" id="KW-0963">Cytoplasm</keyword>
<accession>A0A1N7LPW1</accession>
<keyword evidence="9" id="KW-1185">Reference proteome</keyword>
<dbReference type="Gene3D" id="3.40.50.150">
    <property type="entry name" value="Vaccinia Virus protein VP39"/>
    <property type="match status" value="1"/>
</dbReference>
<keyword evidence="5 6" id="KW-0949">S-adenosyl-L-methionine</keyword>
<evidence type="ECO:0000256" key="6">
    <source>
        <dbReference type="HAMAP-Rule" id="MF_01007"/>
    </source>
</evidence>
<reference evidence="8 9" key="1">
    <citation type="submission" date="2017-01" db="EMBL/GenBank/DDBJ databases">
        <authorList>
            <person name="Mah S.A."/>
            <person name="Swanson W.J."/>
            <person name="Moy G.W."/>
            <person name="Vacquier V.D."/>
        </authorList>
    </citation>
    <scope>NUCLEOTIDE SEQUENCE [LARGE SCALE GENOMIC DNA]</scope>
    <source>
        <strain evidence="8 9">DSM 11589</strain>
    </source>
</reference>
<feature type="compositionally biased region" description="Basic and acidic residues" evidence="7">
    <location>
        <begin position="314"/>
        <end position="329"/>
    </location>
</feature>
<dbReference type="GO" id="GO:0005737">
    <property type="term" value="C:cytoplasm"/>
    <property type="evidence" value="ECO:0007669"/>
    <property type="project" value="UniProtKB-SubCell"/>
</dbReference>
<dbReference type="Proteomes" id="UP000185678">
    <property type="component" value="Unassembled WGS sequence"/>
</dbReference>